<gene>
    <name evidence="2" type="ORF">IBL26_08340</name>
</gene>
<comment type="caution">
    <text evidence="2">The sequence shown here is derived from an EMBL/GenBank/DDBJ whole genome shotgun (WGS) entry which is preliminary data.</text>
</comment>
<protein>
    <submittedName>
        <fullName evidence="2">OpgC domain-containing protein</fullName>
    </submittedName>
</protein>
<accession>A0ABR7RL16</accession>
<evidence type="ECO:0000313" key="3">
    <source>
        <dbReference type="Proteomes" id="UP000626026"/>
    </source>
</evidence>
<feature type="transmembrane region" description="Helical" evidence="1">
    <location>
        <begin position="65"/>
        <end position="83"/>
    </location>
</feature>
<proteinExistence type="predicted"/>
<feature type="transmembrane region" description="Helical" evidence="1">
    <location>
        <begin position="161"/>
        <end position="180"/>
    </location>
</feature>
<keyword evidence="1" id="KW-0472">Membrane</keyword>
<feature type="transmembrane region" description="Helical" evidence="1">
    <location>
        <begin position="360"/>
        <end position="380"/>
    </location>
</feature>
<organism evidence="2 3">
    <name type="scientific">Teichococcus aerophilus</name>
    <dbReference type="NCBI Taxonomy" id="1224513"/>
    <lineage>
        <taxon>Bacteria</taxon>
        <taxon>Pseudomonadati</taxon>
        <taxon>Pseudomonadota</taxon>
        <taxon>Alphaproteobacteria</taxon>
        <taxon>Acetobacterales</taxon>
        <taxon>Roseomonadaceae</taxon>
        <taxon>Roseomonas</taxon>
    </lineage>
</organism>
<feature type="transmembrane region" description="Helical" evidence="1">
    <location>
        <begin position="104"/>
        <end position="126"/>
    </location>
</feature>
<dbReference type="PIRSF" id="PIRSF028704">
    <property type="entry name" value="UPC028704"/>
    <property type="match status" value="1"/>
</dbReference>
<dbReference type="EMBL" id="JACTVA010000010">
    <property type="protein sequence ID" value="MBC9206842.1"/>
    <property type="molecule type" value="Genomic_DNA"/>
</dbReference>
<feature type="transmembrane region" description="Helical" evidence="1">
    <location>
        <begin position="216"/>
        <end position="236"/>
    </location>
</feature>
<evidence type="ECO:0000256" key="1">
    <source>
        <dbReference type="SAM" id="Phobius"/>
    </source>
</evidence>
<evidence type="ECO:0000313" key="2">
    <source>
        <dbReference type="EMBL" id="MBC9206842.1"/>
    </source>
</evidence>
<dbReference type="RefSeq" id="WP_187784008.1">
    <property type="nucleotide sequence ID" value="NZ_JACTVA010000010.1"/>
</dbReference>
<dbReference type="PANTHER" id="PTHR38592:SF3">
    <property type="entry name" value="BLL4819 PROTEIN"/>
    <property type="match status" value="1"/>
</dbReference>
<keyword evidence="1" id="KW-0812">Transmembrane</keyword>
<feature type="transmembrane region" description="Helical" evidence="1">
    <location>
        <begin position="252"/>
        <end position="271"/>
    </location>
</feature>
<reference evidence="2 3" key="1">
    <citation type="journal article" date="2013" name="Int. J. Syst. Evol. Microbiol.">
        <title>Roseomonas aerophila sp. nov., isolated from air.</title>
        <authorList>
            <person name="Kim S.J."/>
            <person name="Weon H.Y."/>
            <person name="Ahn J.H."/>
            <person name="Hong S.B."/>
            <person name="Seok S.J."/>
            <person name="Whang K.S."/>
            <person name="Kwon S.W."/>
        </authorList>
    </citation>
    <scope>NUCLEOTIDE SEQUENCE [LARGE SCALE GENOMIC DNA]</scope>
    <source>
        <strain evidence="2 3">NBRC 108923</strain>
    </source>
</reference>
<keyword evidence="1" id="KW-1133">Transmembrane helix</keyword>
<keyword evidence="3" id="KW-1185">Reference proteome</keyword>
<feature type="transmembrane region" description="Helical" evidence="1">
    <location>
        <begin position="187"/>
        <end position="204"/>
    </location>
</feature>
<name>A0ABR7RL16_9PROT</name>
<dbReference type="PANTHER" id="PTHR38592">
    <property type="entry name" value="BLL4819 PROTEIN"/>
    <property type="match status" value="1"/>
</dbReference>
<feature type="transmembrane region" description="Helical" evidence="1">
    <location>
        <begin position="332"/>
        <end position="348"/>
    </location>
</feature>
<feature type="transmembrane region" description="Helical" evidence="1">
    <location>
        <begin position="291"/>
        <end position="311"/>
    </location>
</feature>
<dbReference type="Pfam" id="PF10129">
    <property type="entry name" value="OpgC_C"/>
    <property type="match status" value="1"/>
</dbReference>
<dbReference type="Proteomes" id="UP000626026">
    <property type="component" value="Unassembled WGS sequence"/>
</dbReference>
<dbReference type="InterPro" id="IPR014550">
    <property type="entry name" value="UCP028704_OpgC"/>
</dbReference>
<sequence>MATPARPATPHGVAPKAPLAAIVPPGRDTALDFWRGFALISIFINHVSGNVLEGWTHKNFGFSDAAELFVLFAGYAAACAYSRRYDEQAGERFNVSLKVMSRAAGLYTTHLAMLILGSAVFAWAVLRTGDAGLFSVVALDPFLLDPIQALVKAVTLSYQPGYLNILPLYFVLIAILPLLLWMGTRSLSATVALSAALYTAAGLTKTNLPSYPMEGGWFFNPLSWQFLFTIGFALGAKRERTGLTVPFRRGPWLLAIGFLALSLVITVFHLAPEAEGVVLRDMLVVPEKQYLSVPRLLHVLALAYVVVHSPLQAWAAARPATSPLAMMGRHSLPVFCTGLMLSMLGVTFRQTGHDGAGFDLLYLAFGISMQVLVAWLLTLAEKRRGTRAVPATSVVLPS</sequence>